<dbReference type="SUPFAM" id="SSF46785">
    <property type="entry name" value="Winged helix' DNA-binding domain"/>
    <property type="match status" value="1"/>
</dbReference>
<dbReference type="FunFam" id="1.10.10.10:FF:000001">
    <property type="entry name" value="LysR family transcriptional regulator"/>
    <property type="match status" value="1"/>
</dbReference>
<evidence type="ECO:0000313" key="6">
    <source>
        <dbReference type="EMBL" id="VFU09431.1"/>
    </source>
</evidence>
<name>A0A4U8Z258_METTU</name>
<proteinExistence type="inferred from homology"/>
<dbReference type="InterPro" id="IPR000847">
    <property type="entry name" value="LysR_HTH_N"/>
</dbReference>
<dbReference type="PANTHER" id="PTHR30126:SF91">
    <property type="entry name" value="LYSR FAMILY TRANSCRIPTIONAL REGULATOR"/>
    <property type="match status" value="1"/>
</dbReference>
<dbReference type="AlphaFoldDB" id="A0A4U8Z258"/>
<dbReference type="KEGG" id="mtun:MTUNDRAET4_2544"/>
<dbReference type="Pfam" id="PF03466">
    <property type="entry name" value="LysR_substrate"/>
    <property type="match status" value="1"/>
</dbReference>
<gene>
    <name evidence="6" type="ORF">MTUNDRAET4_2544</name>
</gene>
<dbReference type="PROSITE" id="PS50931">
    <property type="entry name" value="HTH_LYSR"/>
    <property type="match status" value="1"/>
</dbReference>
<dbReference type="EMBL" id="LR536450">
    <property type="protein sequence ID" value="VFU09431.1"/>
    <property type="molecule type" value="Genomic_DNA"/>
</dbReference>
<feature type="domain" description="HTH lysR-type" evidence="5">
    <location>
        <begin position="6"/>
        <end position="63"/>
    </location>
</feature>
<evidence type="ECO:0000256" key="4">
    <source>
        <dbReference type="ARBA" id="ARBA00023163"/>
    </source>
</evidence>
<dbReference type="OrthoDB" id="196624at2"/>
<dbReference type="InterPro" id="IPR005119">
    <property type="entry name" value="LysR_subst-bd"/>
</dbReference>
<sequence>MSVSAPSFDQLRVLLAVVEEGSFSGAARRLNRAQSAITYAVQRLEEQLGVVLFDRAGYRPILTEAGQTLLPRARLIADEMQALCNHAEGVNAGIEPELRLVVDAMFPMCALVEALRDFSGRFPSAPPRIFVETLGSATELVLNETCAIGLLLGFNSDFESLQRQKLMEIAMIPVAAPDHPLGLMGRAVGKEELRQHVQLVLSDRSGLSGSRDYGVFSPKTWRLADLGAKHAMLKAGLGWGSLPAHLVEEDLAAGQLRRIEILAEDGAVETVTLPLCSAYRRDRPPGPAGRWLLNHLAGLTEIRKIAG</sequence>
<dbReference type="Gene3D" id="1.10.10.10">
    <property type="entry name" value="Winged helix-like DNA-binding domain superfamily/Winged helix DNA-binding domain"/>
    <property type="match status" value="1"/>
</dbReference>
<organism evidence="6 7">
    <name type="scientific">Methylocella tundrae</name>
    <dbReference type="NCBI Taxonomy" id="227605"/>
    <lineage>
        <taxon>Bacteria</taxon>
        <taxon>Pseudomonadati</taxon>
        <taxon>Pseudomonadota</taxon>
        <taxon>Alphaproteobacteria</taxon>
        <taxon>Hyphomicrobiales</taxon>
        <taxon>Beijerinckiaceae</taxon>
        <taxon>Methylocella</taxon>
    </lineage>
</organism>
<protein>
    <submittedName>
        <fullName evidence="6">Transcriptional regulator, LysR family</fullName>
    </submittedName>
</protein>
<dbReference type="SUPFAM" id="SSF53850">
    <property type="entry name" value="Periplasmic binding protein-like II"/>
    <property type="match status" value="1"/>
</dbReference>
<dbReference type="GO" id="GO:0003700">
    <property type="term" value="F:DNA-binding transcription factor activity"/>
    <property type="evidence" value="ECO:0007669"/>
    <property type="project" value="InterPro"/>
</dbReference>
<keyword evidence="4" id="KW-0804">Transcription</keyword>
<evidence type="ECO:0000256" key="1">
    <source>
        <dbReference type="ARBA" id="ARBA00009437"/>
    </source>
</evidence>
<dbReference type="GO" id="GO:0000976">
    <property type="term" value="F:transcription cis-regulatory region binding"/>
    <property type="evidence" value="ECO:0007669"/>
    <property type="project" value="TreeGrafter"/>
</dbReference>
<keyword evidence="2" id="KW-0805">Transcription regulation</keyword>
<comment type="similarity">
    <text evidence="1">Belongs to the LysR transcriptional regulatory family.</text>
</comment>
<dbReference type="PANTHER" id="PTHR30126">
    <property type="entry name" value="HTH-TYPE TRANSCRIPTIONAL REGULATOR"/>
    <property type="match status" value="1"/>
</dbReference>
<dbReference type="InterPro" id="IPR036390">
    <property type="entry name" value="WH_DNA-bd_sf"/>
</dbReference>
<evidence type="ECO:0000313" key="7">
    <source>
        <dbReference type="Proteomes" id="UP000294360"/>
    </source>
</evidence>
<keyword evidence="3" id="KW-0238">DNA-binding</keyword>
<evidence type="ECO:0000256" key="3">
    <source>
        <dbReference type="ARBA" id="ARBA00023125"/>
    </source>
</evidence>
<evidence type="ECO:0000256" key="2">
    <source>
        <dbReference type="ARBA" id="ARBA00023015"/>
    </source>
</evidence>
<accession>A0A4U8Z258</accession>
<evidence type="ECO:0000259" key="5">
    <source>
        <dbReference type="PROSITE" id="PS50931"/>
    </source>
</evidence>
<dbReference type="InterPro" id="IPR036388">
    <property type="entry name" value="WH-like_DNA-bd_sf"/>
</dbReference>
<dbReference type="Proteomes" id="UP000294360">
    <property type="component" value="Chromosome"/>
</dbReference>
<dbReference type="PRINTS" id="PR00039">
    <property type="entry name" value="HTHLYSR"/>
</dbReference>
<dbReference type="Pfam" id="PF00126">
    <property type="entry name" value="HTH_1"/>
    <property type="match status" value="1"/>
</dbReference>
<dbReference type="Gene3D" id="3.40.190.290">
    <property type="match status" value="1"/>
</dbReference>
<reference evidence="6 7" key="1">
    <citation type="submission" date="2019-03" db="EMBL/GenBank/DDBJ databases">
        <authorList>
            <person name="Kox A.R. M."/>
        </authorList>
    </citation>
    <scope>NUCLEOTIDE SEQUENCE [LARGE SCALE GENOMIC DNA]</scope>
    <source>
        <strain evidence="6">MTUNDRAET4 annotated genome</strain>
    </source>
</reference>
<dbReference type="RefSeq" id="WP_134489799.1">
    <property type="nucleotide sequence ID" value="NZ_CP139089.1"/>
</dbReference>